<feature type="compositionally biased region" description="Polar residues" evidence="1">
    <location>
        <begin position="78"/>
        <end position="88"/>
    </location>
</feature>
<gene>
    <name evidence="2" type="ORF">SAV14893_045460</name>
</gene>
<sequence>MARQLPRVPEACARPPAAMPARAMSGSRIARTAVPMRPPARAPVAAGRKAYTTDTHARSSRDSTSGREAKYAVMPASGTEQTSSTVTASPVEPNRTLASRATSAR</sequence>
<accession>A0A4D4M159</accession>
<organism evidence="2 3">
    <name type="scientific">Streptomyces avermitilis</name>
    <dbReference type="NCBI Taxonomy" id="33903"/>
    <lineage>
        <taxon>Bacteria</taxon>
        <taxon>Bacillati</taxon>
        <taxon>Actinomycetota</taxon>
        <taxon>Actinomycetes</taxon>
        <taxon>Kitasatosporales</taxon>
        <taxon>Streptomycetaceae</taxon>
        <taxon>Streptomyces</taxon>
    </lineage>
</organism>
<protein>
    <submittedName>
        <fullName evidence="2">Uncharacterized protein</fullName>
    </submittedName>
</protein>
<feature type="compositionally biased region" description="Basic and acidic residues" evidence="1">
    <location>
        <begin position="55"/>
        <end position="70"/>
    </location>
</feature>
<feature type="compositionally biased region" description="Polar residues" evidence="1">
    <location>
        <begin position="96"/>
        <end position="105"/>
    </location>
</feature>
<comment type="caution">
    <text evidence="2">The sequence shown here is derived from an EMBL/GenBank/DDBJ whole genome shotgun (WGS) entry which is preliminary data.</text>
</comment>
<dbReference type="AlphaFoldDB" id="A0A4D4M159"/>
<feature type="compositionally biased region" description="Low complexity" evidence="1">
    <location>
        <begin position="13"/>
        <end position="35"/>
    </location>
</feature>
<evidence type="ECO:0000313" key="2">
    <source>
        <dbReference type="EMBL" id="GDY65153.1"/>
    </source>
</evidence>
<proteinExistence type="predicted"/>
<reference evidence="2 3" key="1">
    <citation type="submission" date="2019-04" db="EMBL/GenBank/DDBJ databases">
        <title>Draft genome sequences of Streptomyces avermitilis NBRC 14893.</title>
        <authorList>
            <person name="Komaki H."/>
            <person name="Tamura T."/>
            <person name="Hosoyama A."/>
        </authorList>
    </citation>
    <scope>NUCLEOTIDE SEQUENCE [LARGE SCALE GENOMIC DNA]</scope>
    <source>
        <strain evidence="2 3">NBRC 14893</strain>
    </source>
</reference>
<evidence type="ECO:0000256" key="1">
    <source>
        <dbReference type="SAM" id="MobiDB-lite"/>
    </source>
</evidence>
<feature type="region of interest" description="Disordered" evidence="1">
    <location>
        <begin position="1"/>
        <end position="105"/>
    </location>
</feature>
<dbReference type="Proteomes" id="UP000302139">
    <property type="component" value="Unassembled WGS sequence"/>
</dbReference>
<name>A0A4D4M159_STRAX</name>
<evidence type="ECO:0000313" key="3">
    <source>
        <dbReference type="Proteomes" id="UP000302139"/>
    </source>
</evidence>
<dbReference type="EMBL" id="BJHX01000001">
    <property type="protein sequence ID" value="GDY65153.1"/>
    <property type="molecule type" value="Genomic_DNA"/>
</dbReference>